<dbReference type="Proteomes" id="UP001285521">
    <property type="component" value="Unassembled WGS sequence"/>
</dbReference>
<keyword evidence="1" id="KW-0812">Transmembrane</keyword>
<comment type="caution">
    <text evidence="2">The sequence shown here is derived from an EMBL/GenBank/DDBJ whole genome shotgun (WGS) entry which is preliminary data.</text>
</comment>
<dbReference type="RefSeq" id="WP_319964411.1">
    <property type="nucleotide sequence ID" value="NZ_JAXAVW010000003.1"/>
</dbReference>
<organism evidence="2 3">
    <name type="scientific">Lentzea miocenica</name>
    <dbReference type="NCBI Taxonomy" id="3095431"/>
    <lineage>
        <taxon>Bacteria</taxon>
        <taxon>Bacillati</taxon>
        <taxon>Actinomycetota</taxon>
        <taxon>Actinomycetes</taxon>
        <taxon>Pseudonocardiales</taxon>
        <taxon>Pseudonocardiaceae</taxon>
        <taxon>Lentzea</taxon>
    </lineage>
</organism>
<keyword evidence="1" id="KW-0472">Membrane</keyword>
<keyword evidence="3" id="KW-1185">Reference proteome</keyword>
<evidence type="ECO:0000256" key="1">
    <source>
        <dbReference type="SAM" id="Phobius"/>
    </source>
</evidence>
<feature type="transmembrane region" description="Helical" evidence="1">
    <location>
        <begin position="43"/>
        <end position="64"/>
    </location>
</feature>
<proteinExistence type="predicted"/>
<keyword evidence="1" id="KW-1133">Transmembrane helix</keyword>
<name>A0ABU4SU15_9PSEU</name>
<evidence type="ECO:0000313" key="3">
    <source>
        <dbReference type="Proteomes" id="UP001285521"/>
    </source>
</evidence>
<gene>
    <name evidence="2" type="ORF">SK803_04235</name>
</gene>
<reference evidence="2 3" key="1">
    <citation type="submission" date="2023-11" db="EMBL/GenBank/DDBJ databases">
        <title>Lentzea sokolovensis, sp. nov., Lentzea kristufkii, sp. nov., and Lentzea miocenensis, sp. nov., rare actinobacteria from Sokolov Coal Basin, Miocene lacustrine sediment, Czech Republic.</title>
        <authorList>
            <person name="Lara A."/>
            <person name="Kotroba L."/>
            <person name="Nouioui I."/>
            <person name="Neumann-Schaal M."/>
            <person name="Mast Y."/>
            <person name="Chronakova A."/>
        </authorList>
    </citation>
    <scope>NUCLEOTIDE SEQUENCE [LARGE SCALE GENOMIC DNA]</scope>
    <source>
        <strain evidence="2 3">BCCO 10_0856</strain>
    </source>
</reference>
<evidence type="ECO:0000313" key="2">
    <source>
        <dbReference type="EMBL" id="MDX8029403.1"/>
    </source>
</evidence>
<feature type="transmembrane region" description="Helical" evidence="1">
    <location>
        <begin position="76"/>
        <end position="95"/>
    </location>
</feature>
<protein>
    <submittedName>
        <fullName evidence="2">Uncharacterized protein</fullName>
    </submittedName>
</protein>
<feature type="transmembrane region" description="Helical" evidence="1">
    <location>
        <begin position="6"/>
        <end position="22"/>
    </location>
</feature>
<dbReference type="EMBL" id="JAXAVW010000003">
    <property type="protein sequence ID" value="MDX8029403.1"/>
    <property type="molecule type" value="Genomic_DNA"/>
</dbReference>
<accession>A0ABU4SU15</accession>
<feature type="transmembrane region" description="Helical" evidence="1">
    <location>
        <begin position="116"/>
        <end position="139"/>
    </location>
</feature>
<sequence length="141" mass="14492">MLRELLITVTIAGGTALLQTIMKGSSRTNRAGSRHGLSVDDGLFWSDWTISAVLALSGSVIAATGSGKPLGPDVGAIAWGYGAIIAGGILLPFFLRTFAYGPNAQLNRMGPGGSGWLILANAAGIGILFMAVAAGVQVYEW</sequence>